<sequence>MDYSFDNQVLELSDFTKLFGHTPGAVSLSLKIALVGYPATGKTTFLRKFTDQVTPPTHIPSSTLDLASEVIRMPNGLVVEVFLYDVPGQTQYIELPKLFANRCHGVIYFFAHHYAYSFNRLEYLLKFTEKYFLGNCYKLIVGNQFSNRENEIQPYEAYEFAGQKGLDYIKIDLVNDSKVVDQCIAYFISKFIKEES</sequence>
<keyword evidence="4" id="KW-1185">Reference proteome</keyword>
<dbReference type="Proteomes" id="UP001162131">
    <property type="component" value="Unassembled WGS sequence"/>
</dbReference>
<protein>
    <submittedName>
        <fullName evidence="3">Uncharacterized protein</fullName>
    </submittedName>
</protein>
<evidence type="ECO:0000313" key="4">
    <source>
        <dbReference type="Proteomes" id="UP001162131"/>
    </source>
</evidence>
<keyword evidence="2" id="KW-0342">GTP-binding</keyword>
<reference evidence="3" key="1">
    <citation type="submission" date="2021-09" db="EMBL/GenBank/DDBJ databases">
        <authorList>
            <consortium name="AG Swart"/>
            <person name="Singh M."/>
            <person name="Singh A."/>
            <person name="Seah K."/>
            <person name="Emmerich C."/>
        </authorList>
    </citation>
    <scope>NUCLEOTIDE SEQUENCE</scope>
    <source>
        <strain evidence="3">ATCC30299</strain>
    </source>
</reference>
<dbReference type="GO" id="GO:0003924">
    <property type="term" value="F:GTPase activity"/>
    <property type="evidence" value="ECO:0007669"/>
    <property type="project" value="InterPro"/>
</dbReference>
<name>A0AAU9JEA7_9CILI</name>
<dbReference type="PANTHER" id="PTHR47977">
    <property type="entry name" value="RAS-RELATED PROTEIN RAB"/>
    <property type="match status" value="1"/>
</dbReference>
<evidence type="ECO:0000256" key="2">
    <source>
        <dbReference type="ARBA" id="ARBA00023134"/>
    </source>
</evidence>
<comment type="caution">
    <text evidence="3">The sequence shown here is derived from an EMBL/GenBank/DDBJ whole genome shotgun (WGS) entry which is preliminary data.</text>
</comment>
<accession>A0AAU9JEA7</accession>
<dbReference type="Pfam" id="PF00071">
    <property type="entry name" value="Ras"/>
    <property type="match status" value="1"/>
</dbReference>
<evidence type="ECO:0000256" key="1">
    <source>
        <dbReference type="ARBA" id="ARBA00022741"/>
    </source>
</evidence>
<dbReference type="InterPro" id="IPR027417">
    <property type="entry name" value="P-loop_NTPase"/>
</dbReference>
<gene>
    <name evidence="3" type="ORF">BSTOLATCC_MIC35015</name>
</gene>
<keyword evidence="1" id="KW-0547">Nucleotide-binding</keyword>
<dbReference type="EMBL" id="CAJZBQ010000035">
    <property type="protein sequence ID" value="CAG9323991.1"/>
    <property type="molecule type" value="Genomic_DNA"/>
</dbReference>
<dbReference type="PROSITE" id="PS51419">
    <property type="entry name" value="RAB"/>
    <property type="match status" value="1"/>
</dbReference>
<proteinExistence type="predicted"/>
<dbReference type="InterPro" id="IPR050227">
    <property type="entry name" value="Rab"/>
</dbReference>
<dbReference type="InterPro" id="IPR001806">
    <property type="entry name" value="Small_GTPase"/>
</dbReference>
<dbReference type="PRINTS" id="PR00449">
    <property type="entry name" value="RASTRNSFRMNG"/>
</dbReference>
<organism evidence="3 4">
    <name type="scientific">Blepharisma stoltei</name>
    <dbReference type="NCBI Taxonomy" id="1481888"/>
    <lineage>
        <taxon>Eukaryota</taxon>
        <taxon>Sar</taxon>
        <taxon>Alveolata</taxon>
        <taxon>Ciliophora</taxon>
        <taxon>Postciliodesmatophora</taxon>
        <taxon>Heterotrichea</taxon>
        <taxon>Heterotrichida</taxon>
        <taxon>Blepharismidae</taxon>
        <taxon>Blepharisma</taxon>
    </lineage>
</organism>
<dbReference type="SUPFAM" id="SSF52540">
    <property type="entry name" value="P-loop containing nucleoside triphosphate hydrolases"/>
    <property type="match status" value="1"/>
</dbReference>
<dbReference type="GO" id="GO:0005525">
    <property type="term" value="F:GTP binding"/>
    <property type="evidence" value="ECO:0007669"/>
    <property type="project" value="UniProtKB-KW"/>
</dbReference>
<dbReference type="Gene3D" id="3.40.50.300">
    <property type="entry name" value="P-loop containing nucleotide triphosphate hydrolases"/>
    <property type="match status" value="1"/>
</dbReference>
<evidence type="ECO:0000313" key="3">
    <source>
        <dbReference type="EMBL" id="CAG9323991.1"/>
    </source>
</evidence>
<dbReference type="AlphaFoldDB" id="A0AAU9JEA7"/>